<dbReference type="OrthoDB" id="6366728at2759"/>
<dbReference type="AlphaFoldDB" id="A0A8J2P5R7"/>
<dbReference type="EMBL" id="CAJVCH010121986">
    <property type="protein sequence ID" value="CAG7725435.1"/>
    <property type="molecule type" value="Genomic_DNA"/>
</dbReference>
<evidence type="ECO:0000313" key="3">
    <source>
        <dbReference type="Proteomes" id="UP000708208"/>
    </source>
</evidence>
<comment type="caution">
    <text evidence="2">The sequence shown here is derived from an EMBL/GenBank/DDBJ whole genome shotgun (WGS) entry which is preliminary data.</text>
</comment>
<feature type="transmembrane region" description="Helical" evidence="1">
    <location>
        <begin position="113"/>
        <end position="130"/>
    </location>
</feature>
<feature type="transmembrane region" description="Helical" evidence="1">
    <location>
        <begin position="6"/>
        <end position="23"/>
    </location>
</feature>
<organism evidence="2 3">
    <name type="scientific">Allacma fusca</name>
    <dbReference type="NCBI Taxonomy" id="39272"/>
    <lineage>
        <taxon>Eukaryota</taxon>
        <taxon>Metazoa</taxon>
        <taxon>Ecdysozoa</taxon>
        <taxon>Arthropoda</taxon>
        <taxon>Hexapoda</taxon>
        <taxon>Collembola</taxon>
        <taxon>Symphypleona</taxon>
        <taxon>Sminthuridae</taxon>
        <taxon>Allacma</taxon>
    </lineage>
</organism>
<proteinExistence type="predicted"/>
<evidence type="ECO:0000256" key="1">
    <source>
        <dbReference type="SAM" id="Phobius"/>
    </source>
</evidence>
<sequence>MVITAPVPFLYSGIFLVSAMYLLNSSRRYSLLVIFPEGTTDTPLAYTLISLLDIFLLFHPMMTCYFTTVFQLLVFMRVDGLLEEHNQSLSTLGLFGAFSSIVLLNKSNNLPDALKHLMIICLLAVLGNFMQNKMRIIREDFEIELTRHQQTGTSEVERNPVLKWVLNWSWKLTAFDVFDVNHGIFPGIFATILTYLVFVFQLMQSEKSP</sequence>
<accession>A0A8J2P5R7</accession>
<name>A0A8J2P5R7_9HEXA</name>
<keyword evidence="1" id="KW-0812">Transmembrane</keyword>
<keyword evidence="1" id="KW-0472">Membrane</keyword>
<gene>
    <name evidence="2" type="ORF">AFUS01_LOCUS14392</name>
</gene>
<feature type="transmembrane region" description="Helical" evidence="1">
    <location>
        <begin position="44"/>
        <end position="68"/>
    </location>
</feature>
<protein>
    <submittedName>
        <fullName evidence="2">Uncharacterized protein</fullName>
    </submittedName>
</protein>
<keyword evidence="1" id="KW-1133">Transmembrane helix</keyword>
<dbReference type="Proteomes" id="UP000708208">
    <property type="component" value="Unassembled WGS sequence"/>
</dbReference>
<feature type="transmembrane region" description="Helical" evidence="1">
    <location>
        <begin position="184"/>
        <end position="203"/>
    </location>
</feature>
<evidence type="ECO:0000313" key="2">
    <source>
        <dbReference type="EMBL" id="CAG7725435.1"/>
    </source>
</evidence>
<keyword evidence="3" id="KW-1185">Reference proteome</keyword>
<reference evidence="2" key="1">
    <citation type="submission" date="2021-06" db="EMBL/GenBank/DDBJ databases">
        <authorList>
            <person name="Hodson N. C."/>
            <person name="Mongue J. A."/>
            <person name="Jaron S. K."/>
        </authorList>
    </citation>
    <scope>NUCLEOTIDE SEQUENCE</scope>
</reference>